<proteinExistence type="predicted"/>
<dbReference type="InterPro" id="IPR016181">
    <property type="entry name" value="Acyl_CoA_acyltransferase"/>
</dbReference>
<evidence type="ECO:0000313" key="5">
    <source>
        <dbReference type="Proteomes" id="UP000520767"/>
    </source>
</evidence>
<gene>
    <name evidence="4" type="ORF">FHR82_005165</name>
</gene>
<dbReference type="RefSeq" id="WP_184812990.1">
    <property type="nucleotide sequence ID" value="NZ_JACHJQ010000005.1"/>
</dbReference>
<protein>
    <submittedName>
        <fullName evidence="4">Ribosomal protein S18 acetylase RimI-like enzyme</fullName>
    </submittedName>
</protein>
<keyword evidence="2" id="KW-0012">Acyltransferase</keyword>
<dbReference type="PANTHER" id="PTHR43877">
    <property type="entry name" value="AMINOALKYLPHOSPHONATE N-ACETYLTRANSFERASE-RELATED-RELATED"/>
    <property type="match status" value="1"/>
</dbReference>
<organism evidence="4 5">
    <name type="scientific">Actinophytocola algeriensis</name>
    <dbReference type="NCBI Taxonomy" id="1768010"/>
    <lineage>
        <taxon>Bacteria</taxon>
        <taxon>Bacillati</taxon>
        <taxon>Actinomycetota</taxon>
        <taxon>Actinomycetes</taxon>
        <taxon>Pseudonocardiales</taxon>
        <taxon>Pseudonocardiaceae</taxon>
    </lineage>
</organism>
<dbReference type="Gene3D" id="3.40.630.30">
    <property type="match status" value="1"/>
</dbReference>
<feature type="domain" description="N-acetyltransferase" evidence="3">
    <location>
        <begin position="5"/>
        <end position="156"/>
    </location>
</feature>
<sequence length="158" mass="16673">MTSAIHIGPLAAAHAGEVLTVQRAAYVTEAQHYDAPRIPPLTETLDELRADLMAGVLAIGAWTGTRLAGSVRGRIDGDRMEVARFSVAPDLQGQGIGGALLAAVEEAAPAEVRVFWLITGAESEDNLRLYRRAGYEVVANTTDAVGVALVVLEKLRAA</sequence>
<dbReference type="Proteomes" id="UP000520767">
    <property type="component" value="Unassembled WGS sequence"/>
</dbReference>
<accession>A0A7W7Q8A7</accession>
<keyword evidence="4" id="KW-0687">Ribonucleoprotein</keyword>
<dbReference type="AlphaFoldDB" id="A0A7W7Q8A7"/>
<dbReference type="PROSITE" id="PS51186">
    <property type="entry name" value="GNAT"/>
    <property type="match status" value="1"/>
</dbReference>
<dbReference type="GO" id="GO:0005840">
    <property type="term" value="C:ribosome"/>
    <property type="evidence" value="ECO:0007669"/>
    <property type="project" value="UniProtKB-KW"/>
</dbReference>
<comment type="caution">
    <text evidence="4">The sequence shown here is derived from an EMBL/GenBank/DDBJ whole genome shotgun (WGS) entry which is preliminary data.</text>
</comment>
<dbReference type="EMBL" id="JACHJQ010000005">
    <property type="protein sequence ID" value="MBB4908912.1"/>
    <property type="molecule type" value="Genomic_DNA"/>
</dbReference>
<evidence type="ECO:0000259" key="3">
    <source>
        <dbReference type="PROSITE" id="PS51186"/>
    </source>
</evidence>
<evidence type="ECO:0000256" key="1">
    <source>
        <dbReference type="ARBA" id="ARBA00022679"/>
    </source>
</evidence>
<evidence type="ECO:0000256" key="2">
    <source>
        <dbReference type="ARBA" id="ARBA00023315"/>
    </source>
</evidence>
<dbReference type="InterPro" id="IPR050832">
    <property type="entry name" value="Bact_Acetyltransf"/>
</dbReference>
<dbReference type="SUPFAM" id="SSF55729">
    <property type="entry name" value="Acyl-CoA N-acyltransferases (Nat)"/>
    <property type="match status" value="1"/>
</dbReference>
<dbReference type="GO" id="GO:0016747">
    <property type="term" value="F:acyltransferase activity, transferring groups other than amino-acyl groups"/>
    <property type="evidence" value="ECO:0007669"/>
    <property type="project" value="InterPro"/>
</dbReference>
<dbReference type="Pfam" id="PF00583">
    <property type="entry name" value="Acetyltransf_1"/>
    <property type="match status" value="1"/>
</dbReference>
<keyword evidence="4" id="KW-0689">Ribosomal protein</keyword>
<dbReference type="PANTHER" id="PTHR43877:SF2">
    <property type="entry name" value="AMINOALKYLPHOSPHONATE N-ACETYLTRANSFERASE-RELATED"/>
    <property type="match status" value="1"/>
</dbReference>
<name>A0A7W7Q8A7_9PSEU</name>
<keyword evidence="1" id="KW-0808">Transferase</keyword>
<keyword evidence="5" id="KW-1185">Reference proteome</keyword>
<reference evidence="4 5" key="1">
    <citation type="submission" date="2020-08" db="EMBL/GenBank/DDBJ databases">
        <title>Genomic Encyclopedia of Type Strains, Phase III (KMG-III): the genomes of soil and plant-associated and newly described type strains.</title>
        <authorList>
            <person name="Whitman W."/>
        </authorList>
    </citation>
    <scope>NUCLEOTIDE SEQUENCE [LARGE SCALE GENOMIC DNA]</scope>
    <source>
        <strain evidence="4 5">CECT 8960</strain>
    </source>
</reference>
<evidence type="ECO:0000313" key="4">
    <source>
        <dbReference type="EMBL" id="MBB4908912.1"/>
    </source>
</evidence>
<dbReference type="InterPro" id="IPR000182">
    <property type="entry name" value="GNAT_dom"/>
</dbReference>